<dbReference type="Gene3D" id="3.40.50.1110">
    <property type="entry name" value="SGNH hydrolase"/>
    <property type="match status" value="1"/>
</dbReference>
<dbReference type="InterPro" id="IPR050592">
    <property type="entry name" value="GDSL_lipolytic_enzyme"/>
</dbReference>
<organism evidence="1 2">
    <name type="scientific">Phaseolus vulgaris</name>
    <name type="common">Kidney bean</name>
    <name type="synonym">French bean</name>
    <dbReference type="NCBI Taxonomy" id="3885"/>
    <lineage>
        <taxon>Eukaryota</taxon>
        <taxon>Viridiplantae</taxon>
        <taxon>Streptophyta</taxon>
        <taxon>Embryophyta</taxon>
        <taxon>Tracheophyta</taxon>
        <taxon>Spermatophyta</taxon>
        <taxon>Magnoliopsida</taxon>
        <taxon>eudicotyledons</taxon>
        <taxon>Gunneridae</taxon>
        <taxon>Pentapetalae</taxon>
        <taxon>rosids</taxon>
        <taxon>fabids</taxon>
        <taxon>Fabales</taxon>
        <taxon>Fabaceae</taxon>
        <taxon>Papilionoideae</taxon>
        <taxon>50 kb inversion clade</taxon>
        <taxon>NPAAA clade</taxon>
        <taxon>indigoferoid/millettioid clade</taxon>
        <taxon>Phaseoleae</taxon>
        <taxon>Phaseolus</taxon>
    </lineage>
</organism>
<gene>
    <name evidence="1" type="ORF">PHAVU_010G061300g</name>
</gene>
<evidence type="ECO:0000313" key="2">
    <source>
        <dbReference type="Proteomes" id="UP000000226"/>
    </source>
</evidence>
<reference evidence="2" key="1">
    <citation type="journal article" date="2014" name="Nat. Genet.">
        <title>A reference genome for common bean and genome-wide analysis of dual domestications.</title>
        <authorList>
            <person name="Schmutz J."/>
            <person name="McClean P.E."/>
            <person name="Mamidi S."/>
            <person name="Wu G.A."/>
            <person name="Cannon S.B."/>
            <person name="Grimwood J."/>
            <person name="Jenkins J."/>
            <person name="Shu S."/>
            <person name="Song Q."/>
            <person name="Chavarro C."/>
            <person name="Torres-Torres M."/>
            <person name="Geffroy V."/>
            <person name="Moghaddam S.M."/>
            <person name="Gao D."/>
            <person name="Abernathy B."/>
            <person name="Barry K."/>
            <person name="Blair M."/>
            <person name="Brick M.A."/>
            <person name="Chovatia M."/>
            <person name="Gepts P."/>
            <person name="Goodstein D.M."/>
            <person name="Gonzales M."/>
            <person name="Hellsten U."/>
            <person name="Hyten D.L."/>
            <person name="Jia G."/>
            <person name="Kelly J.D."/>
            <person name="Kudrna D."/>
            <person name="Lee R."/>
            <person name="Richard M.M."/>
            <person name="Miklas P.N."/>
            <person name="Osorno J.M."/>
            <person name="Rodrigues J."/>
            <person name="Thareau V."/>
            <person name="Urrea C.A."/>
            <person name="Wang M."/>
            <person name="Yu Y."/>
            <person name="Zhang M."/>
            <person name="Wing R.A."/>
            <person name="Cregan P.B."/>
            <person name="Rokhsar D.S."/>
            <person name="Jackson S.A."/>
        </authorList>
    </citation>
    <scope>NUCLEOTIDE SEQUENCE [LARGE SCALE GENOMIC DNA]</scope>
    <source>
        <strain evidence="2">cv. G19833</strain>
    </source>
</reference>
<dbReference type="AlphaFoldDB" id="V7AM76"/>
<name>V7AM76_PHAVU</name>
<evidence type="ECO:0000313" key="1">
    <source>
        <dbReference type="EMBL" id="ESW06604.1"/>
    </source>
</evidence>
<dbReference type="InterPro" id="IPR036514">
    <property type="entry name" value="SGNH_hydro_sf"/>
</dbReference>
<protein>
    <submittedName>
        <fullName evidence="1">Uncharacterized protein</fullName>
    </submittedName>
</protein>
<sequence length="117" mass="13423">MFNFKRDLITRTLAGGLVRGCSKKYNYAAKLFNSKLSKELDSLHNSSKSRIVYIDVYNPILDIIQNYQNYGFKVMDRDYCGTGKLEVAVLCNPLDATCSNASECVYRKIYLDKFHSK</sequence>
<dbReference type="Gramene" id="ESW06604">
    <property type="protein sequence ID" value="ESW06604"/>
    <property type="gene ID" value="PHAVU_010G061300g"/>
</dbReference>
<keyword evidence="2" id="KW-1185">Reference proteome</keyword>
<dbReference type="PANTHER" id="PTHR45642">
    <property type="entry name" value="GDSL ESTERASE/LIPASE EXL3"/>
    <property type="match status" value="1"/>
</dbReference>
<dbReference type="eggNOG" id="ENOG502QW19">
    <property type="taxonomic scope" value="Eukaryota"/>
</dbReference>
<proteinExistence type="predicted"/>
<dbReference type="OrthoDB" id="1600564at2759"/>
<dbReference type="EMBL" id="CM002297">
    <property type="protein sequence ID" value="ESW06604.1"/>
    <property type="molecule type" value="Genomic_DNA"/>
</dbReference>
<dbReference type="STRING" id="3885.V7AM76"/>
<dbReference type="PANTHER" id="PTHR45642:SF150">
    <property type="entry name" value="GDSL ESTERASE_LIPASE EXL3"/>
    <property type="match status" value="1"/>
</dbReference>
<dbReference type="Proteomes" id="UP000000226">
    <property type="component" value="Chromosome 10"/>
</dbReference>
<accession>V7AM76</accession>